<evidence type="ECO:0000256" key="1">
    <source>
        <dbReference type="ARBA" id="ARBA00004141"/>
    </source>
</evidence>
<keyword evidence="9" id="KW-1185">Reference proteome</keyword>
<comment type="similarity">
    <text evidence="2">Belongs to the SLC35F solute transporter family.</text>
</comment>
<keyword evidence="3" id="KW-0813">Transport</keyword>
<dbReference type="Proteomes" id="UP001590950">
    <property type="component" value="Unassembled WGS sequence"/>
</dbReference>
<dbReference type="InterPro" id="IPR052221">
    <property type="entry name" value="SLC35F_Transporter"/>
</dbReference>
<dbReference type="PANTHER" id="PTHR14233">
    <property type="entry name" value="DUF914-RELATED"/>
    <property type="match status" value="1"/>
</dbReference>
<keyword evidence="5 7" id="KW-1133">Transmembrane helix</keyword>
<organism evidence="8 9">
    <name type="scientific">Stereocaulon virgatum</name>
    <dbReference type="NCBI Taxonomy" id="373712"/>
    <lineage>
        <taxon>Eukaryota</taxon>
        <taxon>Fungi</taxon>
        <taxon>Dikarya</taxon>
        <taxon>Ascomycota</taxon>
        <taxon>Pezizomycotina</taxon>
        <taxon>Lecanoromycetes</taxon>
        <taxon>OSLEUM clade</taxon>
        <taxon>Lecanoromycetidae</taxon>
        <taxon>Lecanorales</taxon>
        <taxon>Lecanorineae</taxon>
        <taxon>Stereocaulaceae</taxon>
        <taxon>Stereocaulon</taxon>
    </lineage>
</organism>
<evidence type="ECO:0000256" key="3">
    <source>
        <dbReference type="ARBA" id="ARBA00022448"/>
    </source>
</evidence>
<feature type="transmembrane region" description="Helical" evidence="7">
    <location>
        <begin position="158"/>
        <end position="179"/>
    </location>
</feature>
<dbReference type="Pfam" id="PF06027">
    <property type="entry name" value="SLC35F"/>
    <property type="match status" value="1"/>
</dbReference>
<feature type="transmembrane region" description="Helical" evidence="7">
    <location>
        <begin position="254"/>
        <end position="272"/>
    </location>
</feature>
<evidence type="ECO:0000256" key="2">
    <source>
        <dbReference type="ARBA" id="ARBA00007863"/>
    </source>
</evidence>
<feature type="transmembrane region" description="Helical" evidence="7">
    <location>
        <begin position="131"/>
        <end position="152"/>
    </location>
</feature>
<reference evidence="8 9" key="1">
    <citation type="submission" date="2024-09" db="EMBL/GenBank/DDBJ databases">
        <title>Rethinking Asexuality: The Enigmatic Case of Functional Sexual Genes in Lepraria (Stereocaulaceae).</title>
        <authorList>
            <person name="Doellman M."/>
            <person name="Sun Y."/>
            <person name="Barcenas-Pena A."/>
            <person name="Lumbsch H.T."/>
            <person name="Grewe F."/>
        </authorList>
    </citation>
    <scope>NUCLEOTIDE SEQUENCE [LARGE SCALE GENOMIC DNA]</scope>
    <source>
        <strain evidence="8 9">Mercado 3170</strain>
    </source>
</reference>
<name>A0ABR4AGN4_9LECA</name>
<evidence type="ECO:0000256" key="5">
    <source>
        <dbReference type="ARBA" id="ARBA00022989"/>
    </source>
</evidence>
<feature type="transmembrane region" description="Helical" evidence="7">
    <location>
        <begin position="292"/>
        <end position="310"/>
    </location>
</feature>
<dbReference type="EMBL" id="JBEFKJ010000010">
    <property type="protein sequence ID" value="KAL2043864.1"/>
    <property type="molecule type" value="Genomic_DNA"/>
</dbReference>
<keyword evidence="4 7" id="KW-0812">Transmembrane</keyword>
<evidence type="ECO:0000313" key="9">
    <source>
        <dbReference type="Proteomes" id="UP001590950"/>
    </source>
</evidence>
<evidence type="ECO:0000256" key="7">
    <source>
        <dbReference type="SAM" id="Phobius"/>
    </source>
</evidence>
<evidence type="ECO:0000313" key="8">
    <source>
        <dbReference type="EMBL" id="KAL2043864.1"/>
    </source>
</evidence>
<feature type="transmembrane region" description="Helical" evidence="7">
    <location>
        <begin position="186"/>
        <end position="204"/>
    </location>
</feature>
<comment type="subcellular location">
    <subcellularLocation>
        <location evidence="1">Membrane</location>
        <topology evidence="1">Multi-pass membrane protein</topology>
    </subcellularLocation>
</comment>
<comment type="caution">
    <text evidence="8">The sequence shown here is derived from an EMBL/GenBank/DDBJ whole genome shotgun (WGS) entry which is preliminary data.</text>
</comment>
<evidence type="ECO:0008006" key="10">
    <source>
        <dbReference type="Google" id="ProtNLM"/>
    </source>
</evidence>
<feature type="transmembrane region" description="Helical" evidence="7">
    <location>
        <begin position="317"/>
        <end position="337"/>
    </location>
</feature>
<dbReference type="PANTHER" id="PTHR14233:SF4">
    <property type="entry name" value="SOLUTE CARRIER FAMILY 35 MEMBER F2"/>
    <property type="match status" value="1"/>
</dbReference>
<feature type="transmembrane region" description="Helical" evidence="7">
    <location>
        <begin position="63"/>
        <end position="94"/>
    </location>
</feature>
<dbReference type="InterPro" id="IPR009262">
    <property type="entry name" value="SLC35_F1/F2/F6"/>
</dbReference>
<evidence type="ECO:0000256" key="4">
    <source>
        <dbReference type="ARBA" id="ARBA00022692"/>
    </source>
</evidence>
<sequence>MGEPGIKTTAIGRVAPIGDDAEGSPLSSSSPVHAAPEVVGTTTADEIEESKTGMFAYMKTRNFYIVLLLGQVLSLCVTGTNTFSGLLSAIPFSIPAFQTLWNYILLNIVYTSFTLYKYGWKKYIHVITHDGWKYIILAFLDVEGNYFVVLAYRYTTILSAQLINFWAIVIVVTISFLILRVRYHPTQILGIIICIGGVGILIGSDHITQGSSFSGVTGSNQLKGDLFALLGATFYGLSNVAEEFLVSKKPLYEVVGQLGFWGMFISGAMTGIFDRPQYASSIWNDGKVGGYLTGYTLLLFIFYSGAPILFRLSSAAFFNLSLLTGNFWGTAIGVKVFHLKIHWMYPIAFVAIVVGHVIYYLGKSILGEARKPWLGRNQERGVSGVGTARRRVERGSELAV</sequence>
<accession>A0ABR4AGN4</accession>
<feature type="transmembrane region" description="Helical" evidence="7">
    <location>
        <begin position="343"/>
        <end position="362"/>
    </location>
</feature>
<evidence type="ECO:0000256" key="6">
    <source>
        <dbReference type="ARBA" id="ARBA00023136"/>
    </source>
</evidence>
<protein>
    <recommendedName>
        <fullName evidence="10">DUF914-domain-containing protein</fullName>
    </recommendedName>
</protein>
<dbReference type="SUPFAM" id="SSF103481">
    <property type="entry name" value="Multidrug resistance efflux transporter EmrE"/>
    <property type="match status" value="1"/>
</dbReference>
<gene>
    <name evidence="8" type="ORF">N7G274_003384</name>
</gene>
<feature type="transmembrane region" description="Helical" evidence="7">
    <location>
        <begin position="224"/>
        <end position="242"/>
    </location>
</feature>
<keyword evidence="6 7" id="KW-0472">Membrane</keyword>
<proteinExistence type="inferred from homology"/>
<dbReference type="InterPro" id="IPR037185">
    <property type="entry name" value="EmrE-like"/>
</dbReference>
<feature type="transmembrane region" description="Helical" evidence="7">
    <location>
        <begin position="100"/>
        <end position="119"/>
    </location>
</feature>